<feature type="transmembrane region" description="Helical" evidence="1">
    <location>
        <begin position="135"/>
        <end position="153"/>
    </location>
</feature>
<evidence type="ECO:0000256" key="1">
    <source>
        <dbReference type="SAM" id="Phobius"/>
    </source>
</evidence>
<keyword evidence="1" id="KW-0472">Membrane</keyword>
<dbReference type="InterPro" id="IPR010331">
    <property type="entry name" value="ExoD"/>
</dbReference>
<protein>
    <recommendedName>
        <fullName evidence="4">Exopolysaccharide biosynthesis protein</fullName>
    </recommendedName>
</protein>
<gene>
    <name evidence="2" type="ORF">CCS01_28140</name>
</gene>
<evidence type="ECO:0000313" key="2">
    <source>
        <dbReference type="EMBL" id="PPQ27014.1"/>
    </source>
</evidence>
<reference evidence="2 3" key="1">
    <citation type="journal article" date="2018" name="Arch. Microbiol.">
        <title>New insights into the metabolic potential of the phototrophic purple bacterium Rhodopila globiformis DSM 161(T) from its draft genome sequence and evidence for a vanadium-dependent nitrogenase.</title>
        <authorList>
            <person name="Imhoff J.F."/>
            <person name="Rahn T."/>
            <person name="Kunzel S."/>
            <person name="Neulinger S.C."/>
        </authorList>
    </citation>
    <scope>NUCLEOTIDE SEQUENCE [LARGE SCALE GENOMIC DNA]</scope>
    <source>
        <strain evidence="2 3">DSM 161</strain>
    </source>
</reference>
<accession>A0A2S6MXB8</accession>
<feature type="transmembrane region" description="Helical" evidence="1">
    <location>
        <begin position="185"/>
        <end position="206"/>
    </location>
</feature>
<dbReference type="Proteomes" id="UP000239724">
    <property type="component" value="Unassembled WGS sequence"/>
</dbReference>
<dbReference type="EMBL" id="NHRY01000263">
    <property type="protein sequence ID" value="PPQ27014.1"/>
    <property type="molecule type" value="Genomic_DNA"/>
</dbReference>
<dbReference type="RefSeq" id="WP_104522154.1">
    <property type="nucleotide sequence ID" value="NZ_NHRY01000263.1"/>
</dbReference>
<keyword evidence="3" id="KW-1185">Reference proteome</keyword>
<keyword evidence="1" id="KW-0812">Transmembrane</keyword>
<dbReference type="PANTHER" id="PTHR41795:SF1">
    <property type="entry name" value="EXOPOLYSACCHARIDE SYNTHESIS PROTEIN"/>
    <property type="match status" value="1"/>
</dbReference>
<name>A0A2S6MXB8_RHOGL</name>
<dbReference type="PIRSF" id="PIRSF033239">
    <property type="entry name" value="ExoD"/>
    <property type="match status" value="1"/>
</dbReference>
<keyword evidence="1" id="KW-1133">Transmembrane helix</keyword>
<dbReference type="Pfam" id="PF06055">
    <property type="entry name" value="ExoD"/>
    <property type="match status" value="1"/>
</dbReference>
<sequence>MSNGATPTIRIQGEAVGPVEKLRAMLDGLPDGSVTLGDVIDALGSAGTGLFLLLLSLTALVPGIAPVFGAALCAIAVGLVLGHEQPLLPARMRRWTLDPGRLRAGLDRLAPRIAWLQAWLRPRGDHLLRASGPRMLGVASLINGLLIVLPIPFGNTAPAIAMLLLSLGLVTGDGIAVAAGLAATVVALAVDAAFVGLGFAAVASLVNSLV</sequence>
<comment type="caution">
    <text evidence="2">The sequence shown here is derived from an EMBL/GenBank/DDBJ whole genome shotgun (WGS) entry which is preliminary data.</text>
</comment>
<dbReference type="PANTHER" id="PTHR41795">
    <property type="entry name" value="EXOPOLYSACCHARIDE SYNTHESIS PROTEIN"/>
    <property type="match status" value="1"/>
</dbReference>
<organism evidence="2 3">
    <name type="scientific">Rhodopila globiformis</name>
    <name type="common">Rhodopseudomonas globiformis</name>
    <dbReference type="NCBI Taxonomy" id="1071"/>
    <lineage>
        <taxon>Bacteria</taxon>
        <taxon>Pseudomonadati</taxon>
        <taxon>Pseudomonadota</taxon>
        <taxon>Alphaproteobacteria</taxon>
        <taxon>Acetobacterales</taxon>
        <taxon>Acetobacteraceae</taxon>
        <taxon>Rhodopila</taxon>
    </lineage>
</organism>
<evidence type="ECO:0008006" key="4">
    <source>
        <dbReference type="Google" id="ProtNLM"/>
    </source>
</evidence>
<dbReference type="AlphaFoldDB" id="A0A2S6MXB8"/>
<feature type="transmembrane region" description="Helical" evidence="1">
    <location>
        <begin position="50"/>
        <end position="83"/>
    </location>
</feature>
<dbReference type="OrthoDB" id="8238926at2"/>
<evidence type="ECO:0000313" key="3">
    <source>
        <dbReference type="Proteomes" id="UP000239724"/>
    </source>
</evidence>
<proteinExistence type="predicted"/>